<dbReference type="Proteomes" id="UP000190897">
    <property type="component" value="Unassembled WGS sequence"/>
</dbReference>
<dbReference type="Pfam" id="PF12867">
    <property type="entry name" value="DinB_2"/>
    <property type="match status" value="1"/>
</dbReference>
<dbReference type="EMBL" id="FUZA01000002">
    <property type="protein sequence ID" value="SKB84855.1"/>
    <property type="molecule type" value="Genomic_DNA"/>
</dbReference>
<dbReference type="STRING" id="651661.SAMN05660293_02579"/>
<proteinExistence type="predicted"/>
<organism evidence="2 3">
    <name type="scientific">Dyadobacter psychrophilus</name>
    <dbReference type="NCBI Taxonomy" id="651661"/>
    <lineage>
        <taxon>Bacteria</taxon>
        <taxon>Pseudomonadati</taxon>
        <taxon>Bacteroidota</taxon>
        <taxon>Cytophagia</taxon>
        <taxon>Cytophagales</taxon>
        <taxon>Spirosomataceae</taxon>
        <taxon>Dyadobacter</taxon>
    </lineage>
</organism>
<evidence type="ECO:0000259" key="1">
    <source>
        <dbReference type="Pfam" id="PF12867"/>
    </source>
</evidence>
<feature type="domain" description="DinB-like" evidence="1">
    <location>
        <begin position="41"/>
        <end position="200"/>
    </location>
</feature>
<name>A0A1T5ELW9_9BACT</name>
<dbReference type="InterPro" id="IPR024775">
    <property type="entry name" value="DinB-like"/>
</dbReference>
<protein>
    <submittedName>
        <fullName evidence="2">DinB superfamily protein</fullName>
    </submittedName>
</protein>
<reference evidence="3" key="1">
    <citation type="submission" date="2017-02" db="EMBL/GenBank/DDBJ databases">
        <authorList>
            <person name="Varghese N."/>
            <person name="Submissions S."/>
        </authorList>
    </citation>
    <scope>NUCLEOTIDE SEQUENCE [LARGE SCALE GENOMIC DNA]</scope>
    <source>
        <strain evidence="3">DSM 22270</strain>
    </source>
</reference>
<dbReference type="AlphaFoldDB" id="A0A1T5ELW9"/>
<evidence type="ECO:0000313" key="2">
    <source>
        <dbReference type="EMBL" id="SKB84855.1"/>
    </source>
</evidence>
<dbReference type="SUPFAM" id="SSF109854">
    <property type="entry name" value="DinB/YfiT-like putative metalloenzymes"/>
    <property type="match status" value="1"/>
</dbReference>
<dbReference type="Gene3D" id="1.20.120.450">
    <property type="entry name" value="dinb family like domain"/>
    <property type="match status" value="1"/>
</dbReference>
<sequence>MLVFTKHLLSRGSHFCITKNASKMNPVNKAELLKTLEDRVEAHIADTIALFQNRSNDFLNMPSAAGGWSVAQCLDHLNSYGDFYLPHIEKKLLDSEDANSLAFTSSWFGAYFTKMMDPKTGKKKYKAMKGHIPASDRDAAKVVGEFLRQQELLMSYLRQARKKDLNKIKIPISISKLIKLRLGDVFQFLIAHNERHMQQAKRNLIREKAV</sequence>
<dbReference type="InterPro" id="IPR034660">
    <property type="entry name" value="DinB/YfiT-like"/>
</dbReference>
<accession>A0A1T5ELW9</accession>
<evidence type="ECO:0000313" key="3">
    <source>
        <dbReference type="Proteomes" id="UP000190897"/>
    </source>
</evidence>
<gene>
    <name evidence="2" type="ORF">SAMN05660293_02579</name>
</gene>
<keyword evidence="3" id="KW-1185">Reference proteome</keyword>